<dbReference type="AlphaFoldDB" id="A0ABD1IFC6"/>
<dbReference type="EMBL" id="JBEAFC010000002">
    <property type="protein sequence ID" value="KAL1567207.1"/>
    <property type="molecule type" value="Genomic_DNA"/>
</dbReference>
<sequence length="88" mass="9557">MACAGVPSTAFSSVCVTNSHPFIFLRSYYLKHTPSRSNFPSLSATHAGATINDFFSNGDILQERKNGMLLSTKPCSKEASRSPLSSKR</sequence>
<reference evidence="1 2" key="1">
    <citation type="submission" date="2024-06" db="EMBL/GenBank/DDBJ databases">
        <title>A chromosome level genome sequence of Diviner's sage (Salvia divinorum).</title>
        <authorList>
            <person name="Ford S.A."/>
            <person name="Ro D.-K."/>
            <person name="Ness R.W."/>
            <person name="Phillips M.A."/>
        </authorList>
    </citation>
    <scope>NUCLEOTIDE SEQUENCE [LARGE SCALE GENOMIC DNA]</scope>
    <source>
        <strain evidence="1">SAF-2024a</strain>
        <tissue evidence="1">Leaf</tissue>
    </source>
</reference>
<name>A0ABD1IFC6_SALDI</name>
<dbReference type="Proteomes" id="UP001567538">
    <property type="component" value="Unassembled WGS sequence"/>
</dbReference>
<accession>A0ABD1IFC6</accession>
<evidence type="ECO:0000313" key="1">
    <source>
        <dbReference type="EMBL" id="KAL1567207.1"/>
    </source>
</evidence>
<evidence type="ECO:0000313" key="2">
    <source>
        <dbReference type="Proteomes" id="UP001567538"/>
    </source>
</evidence>
<protein>
    <submittedName>
        <fullName evidence="1">Protein PEP-RELATED DEVELOPMENT ARRESTED 1, chloroplastic</fullName>
    </submittedName>
</protein>
<comment type="caution">
    <text evidence="1">The sequence shown here is derived from an EMBL/GenBank/DDBJ whole genome shotgun (WGS) entry which is preliminary data.</text>
</comment>
<organism evidence="1 2">
    <name type="scientific">Salvia divinorum</name>
    <name type="common">Maria pastora</name>
    <name type="synonym">Diviner's sage</name>
    <dbReference type="NCBI Taxonomy" id="28513"/>
    <lineage>
        <taxon>Eukaryota</taxon>
        <taxon>Viridiplantae</taxon>
        <taxon>Streptophyta</taxon>
        <taxon>Embryophyta</taxon>
        <taxon>Tracheophyta</taxon>
        <taxon>Spermatophyta</taxon>
        <taxon>Magnoliopsida</taxon>
        <taxon>eudicotyledons</taxon>
        <taxon>Gunneridae</taxon>
        <taxon>Pentapetalae</taxon>
        <taxon>asterids</taxon>
        <taxon>lamiids</taxon>
        <taxon>Lamiales</taxon>
        <taxon>Lamiaceae</taxon>
        <taxon>Nepetoideae</taxon>
        <taxon>Mentheae</taxon>
        <taxon>Salviinae</taxon>
        <taxon>Salvia</taxon>
        <taxon>Salvia subgen. Calosphace</taxon>
    </lineage>
</organism>
<keyword evidence="2" id="KW-1185">Reference proteome</keyword>
<proteinExistence type="predicted"/>
<gene>
    <name evidence="1" type="ORF">AAHA92_02710</name>
</gene>